<reference evidence="1 2" key="1">
    <citation type="journal article" date="2019" name="Int. J. Syst. Evol. Microbiol.">
        <title>Streptomyces cadmiisoli sp. nov., a novel actinomycete isolated from cadmium-contaminated soil.</title>
        <authorList>
            <person name="Li K."/>
            <person name="Tang X."/>
            <person name="Zhao J."/>
            <person name="Guo Y."/>
            <person name="Tang Y."/>
            <person name="Gao J."/>
        </authorList>
    </citation>
    <scope>NUCLEOTIDE SEQUENCE [LARGE SCALE GENOMIC DNA]</scope>
    <source>
        <strain evidence="1 2">ZFG47</strain>
    </source>
</reference>
<evidence type="ECO:0000313" key="2">
    <source>
        <dbReference type="Proteomes" id="UP000249616"/>
    </source>
</evidence>
<accession>A0A2Z4IYM5</accession>
<sequence>MDMVDHSRGVSPMPLVNDEWAYALCGGLTIPGSFTFGSATVVIGNAGTLIIVEAGDSLDESCVWNADEVRLLGPTPTPVKKRLVEEPLERSTDDPKLPVHLTVRVTEGLQYLGTGAVARATTVRHPDCDEEVLTDCALRLDSPLTRPSLDRVRPRLPSVDLPNLEWLSQVSGDRASALEEFITGWYPAESETDEPVSIQTPPLDLPHGLRQFHRLAQHRPRCLGVQNRLLPLSELQTDPTGEMFVFGEENQGGFFWSLLWTLDGPEVDPTVWLREYDEPPIAEREPLSGFLIQFSLYEASMGADYLALPRRLTAQQVDLLTEGLLPVPLRPFWPWAPTRFYVAPGLVLHVSDEGGDNGFSAWAGATHRSALAPLVDVAVEWIQFDG</sequence>
<dbReference type="KEGG" id="scad:DN051_15615"/>
<dbReference type="Proteomes" id="UP000249616">
    <property type="component" value="Chromosome"/>
</dbReference>
<evidence type="ECO:0008006" key="3">
    <source>
        <dbReference type="Google" id="ProtNLM"/>
    </source>
</evidence>
<protein>
    <recommendedName>
        <fullName evidence="3">SMI1/KNR4 family protein</fullName>
    </recommendedName>
</protein>
<evidence type="ECO:0000313" key="1">
    <source>
        <dbReference type="EMBL" id="AWW37899.1"/>
    </source>
</evidence>
<dbReference type="EMBL" id="CP030073">
    <property type="protein sequence ID" value="AWW37899.1"/>
    <property type="molecule type" value="Genomic_DNA"/>
</dbReference>
<dbReference type="AlphaFoldDB" id="A0A2Z4IYM5"/>
<organism evidence="1 2">
    <name type="scientific">Streptomyces cadmiisoli</name>
    <dbReference type="NCBI Taxonomy" id="2184053"/>
    <lineage>
        <taxon>Bacteria</taxon>
        <taxon>Bacillati</taxon>
        <taxon>Actinomycetota</taxon>
        <taxon>Actinomycetes</taxon>
        <taxon>Kitasatosporales</taxon>
        <taxon>Streptomycetaceae</taxon>
        <taxon>Streptomyces</taxon>
        <taxon>Streptomyces aurantiacus group</taxon>
    </lineage>
</organism>
<name>A0A2Z4IYM5_9ACTN</name>
<keyword evidence="2" id="KW-1185">Reference proteome</keyword>
<gene>
    <name evidence="1" type="ORF">DN051_15615</name>
</gene>
<proteinExistence type="predicted"/>